<sequence length="497" mass="55228">MKSGKLLLISLFFFGRLSAQCPSAPGDEMTYGSNDTWIGYVYDNDDFTNYMGYINEGTPGQMNFDQSFGNVDETTYPTVGCSIQTNSFAIRYKLYKVFADDDYTFTVGGDDGYRLSLDGGSTWVLGDWGGHAYTSSSVSVHLNGPVSLVLEYFDAGGGQRISFQACNGIFDESVYGTGDVWRGYVYENMDFTALKGIVFEGRAGNPFFDRNFGGDDVTYNTSNCPIQTQTFSVRYRLRKTIPYSNCNFLVGGDDGYRFSLDGGNTWVINNWNDHAYMTGSYSATLNGSYNMVLEYYENNGGNRVSFDMNFVALPVKLVQFSGKVQDDQTLLNWATSLTSNTDHFIVERSNDGRQFFNVGQVKAAVGITNATGIRFSFTDPASFSGTRYYRLRMVDQDGVNTYSEIITIKNNTTGEARIFPTLIQPNTSLWLQTGKQLENVSITITDIMGRAVMQQHMPVLPGNQTTSFTLPGMVKGTYVVQVKDVTGVQLNQKIVVQ</sequence>
<organism evidence="3 4">
    <name type="scientific">Niastella soli</name>
    <dbReference type="NCBI Taxonomy" id="2821487"/>
    <lineage>
        <taxon>Bacteria</taxon>
        <taxon>Pseudomonadati</taxon>
        <taxon>Bacteroidota</taxon>
        <taxon>Chitinophagia</taxon>
        <taxon>Chitinophagales</taxon>
        <taxon>Chitinophagaceae</taxon>
        <taxon>Niastella</taxon>
    </lineage>
</organism>
<evidence type="ECO:0000313" key="4">
    <source>
        <dbReference type="Proteomes" id="UP000677244"/>
    </source>
</evidence>
<protein>
    <submittedName>
        <fullName evidence="3">T9SS type A sorting domain-containing protein</fullName>
    </submittedName>
</protein>
<keyword evidence="1" id="KW-0732">Signal</keyword>
<feature type="chain" id="PRO_5045917710" evidence="1">
    <location>
        <begin position="20"/>
        <end position="497"/>
    </location>
</feature>
<dbReference type="EMBL" id="JAGHKO010000002">
    <property type="protein sequence ID" value="MBO9201105.1"/>
    <property type="molecule type" value="Genomic_DNA"/>
</dbReference>
<accession>A0ABS3YTA5</accession>
<reference evidence="3 4" key="1">
    <citation type="submission" date="2021-03" db="EMBL/GenBank/DDBJ databases">
        <title>Assistant Professor.</title>
        <authorList>
            <person name="Huq M.A."/>
        </authorList>
    </citation>
    <scope>NUCLEOTIDE SEQUENCE [LARGE SCALE GENOMIC DNA]</scope>
    <source>
        <strain evidence="3 4">MAH-29</strain>
    </source>
</reference>
<dbReference type="RefSeq" id="WP_209139175.1">
    <property type="nucleotide sequence ID" value="NZ_JAGHKO010000002.1"/>
</dbReference>
<dbReference type="Gene3D" id="2.60.40.10">
    <property type="entry name" value="Immunoglobulins"/>
    <property type="match status" value="1"/>
</dbReference>
<dbReference type="InterPro" id="IPR013783">
    <property type="entry name" value="Ig-like_fold"/>
</dbReference>
<name>A0ABS3YTA5_9BACT</name>
<dbReference type="InterPro" id="IPR026444">
    <property type="entry name" value="Secre_tail"/>
</dbReference>
<dbReference type="InterPro" id="IPR037524">
    <property type="entry name" value="PA14/GLEYA"/>
</dbReference>
<feature type="domain" description="PA14" evidence="2">
    <location>
        <begin position="32"/>
        <end position="179"/>
    </location>
</feature>
<dbReference type="NCBIfam" id="TIGR04183">
    <property type="entry name" value="Por_Secre_tail"/>
    <property type="match status" value="1"/>
</dbReference>
<gene>
    <name evidence="3" type="ORF">J7I42_12575</name>
</gene>
<proteinExistence type="predicted"/>
<evidence type="ECO:0000256" key="1">
    <source>
        <dbReference type="SAM" id="SignalP"/>
    </source>
</evidence>
<evidence type="ECO:0000313" key="3">
    <source>
        <dbReference type="EMBL" id="MBO9201105.1"/>
    </source>
</evidence>
<feature type="signal peptide" evidence="1">
    <location>
        <begin position="1"/>
        <end position="19"/>
    </location>
</feature>
<comment type="caution">
    <text evidence="3">The sequence shown here is derived from an EMBL/GenBank/DDBJ whole genome shotgun (WGS) entry which is preliminary data.</text>
</comment>
<keyword evidence="4" id="KW-1185">Reference proteome</keyword>
<evidence type="ECO:0000259" key="2">
    <source>
        <dbReference type="PROSITE" id="PS51820"/>
    </source>
</evidence>
<dbReference type="PROSITE" id="PS51820">
    <property type="entry name" value="PA14"/>
    <property type="match status" value="1"/>
</dbReference>
<dbReference type="Proteomes" id="UP000677244">
    <property type="component" value="Unassembled WGS sequence"/>
</dbReference>